<dbReference type="Gene3D" id="3.30.420.10">
    <property type="entry name" value="Ribonuclease H-like superfamily/Ribonuclease H"/>
    <property type="match status" value="1"/>
</dbReference>
<dbReference type="EMBL" id="JADGJH010002993">
    <property type="protein sequence ID" value="KAJ3093723.1"/>
    <property type="molecule type" value="Genomic_DNA"/>
</dbReference>
<dbReference type="Pfam" id="PF00570">
    <property type="entry name" value="HRDC"/>
    <property type="match status" value="1"/>
</dbReference>
<dbReference type="PANTHER" id="PTHR12124:SF47">
    <property type="entry name" value="EXOSOME COMPONENT 10"/>
    <property type="match status" value="1"/>
</dbReference>
<comment type="subcellular location">
    <subcellularLocation>
        <location evidence="1">Nucleus</location>
    </subcellularLocation>
</comment>
<dbReference type="InterPro" id="IPR045092">
    <property type="entry name" value="Rrp6-like"/>
</dbReference>
<evidence type="ECO:0000313" key="11">
    <source>
        <dbReference type="EMBL" id="KAJ3093723.1"/>
    </source>
</evidence>
<dbReference type="GO" id="GO:0071039">
    <property type="term" value="P:nuclear polyadenylation-dependent CUT catabolic process"/>
    <property type="evidence" value="ECO:0007669"/>
    <property type="project" value="TreeGrafter"/>
</dbReference>
<reference evidence="11" key="1">
    <citation type="submission" date="2020-05" db="EMBL/GenBank/DDBJ databases">
        <title>Phylogenomic resolution of chytrid fungi.</title>
        <authorList>
            <person name="Stajich J.E."/>
            <person name="Amses K."/>
            <person name="Simmons R."/>
            <person name="Seto K."/>
            <person name="Myers J."/>
            <person name="Bonds A."/>
            <person name="Quandt C.A."/>
            <person name="Barry K."/>
            <person name="Liu P."/>
            <person name="Grigoriev I."/>
            <person name="Longcore J.E."/>
            <person name="James T.Y."/>
        </authorList>
    </citation>
    <scope>NUCLEOTIDE SEQUENCE</scope>
    <source>
        <strain evidence="11">JEL0513</strain>
    </source>
</reference>
<dbReference type="SUPFAM" id="SSF53098">
    <property type="entry name" value="Ribonuclease H-like"/>
    <property type="match status" value="1"/>
</dbReference>
<dbReference type="SMART" id="SM00474">
    <property type="entry name" value="35EXOc"/>
    <property type="match status" value="1"/>
</dbReference>
<dbReference type="GO" id="GO:0071044">
    <property type="term" value="P:histone mRNA catabolic process"/>
    <property type="evidence" value="ECO:0007669"/>
    <property type="project" value="TreeGrafter"/>
</dbReference>
<dbReference type="InterPro" id="IPR044876">
    <property type="entry name" value="HRDC_dom_sf"/>
</dbReference>
<feature type="domain" description="HRDC" evidence="10">
    <location>
        <begin position="468"/>
        <end position="549"/>
    </location>
</feature>
<dbReference type="GO" id="GO:0000166">
    <property type="term" value="F:nucleotide binding"/>
    <property type="evidence" value="ECO:0007669"/>
    <property type="project" value="InterPro"/>
</dbReference>
<dbReference type="GO" id="GO:0003727">
    <property type="term" value="F:single-stranded RNA binding"/>
    <property type="evidence" value="ECO:0007669"/>
    <property type="project" value="TreeGrafter"/>
</dbReference>
<evidence type="ECO:0000256" key="9">
    <source>
        <dbReference type="SAM" id="MobiDB-lite"/>
    </source>
</evidence>
<feature type="region of interest" description="Disordered" evidence="9">
    <location>
        <begin position="142"/>
        <end position="163"/>
    </location>
</feature>
<feature type="region of interest" description="Disordered" evidence="9">
    <location>
        <begin position="673"/>
        <end position="693"/>
    </location>
</feature>
<dbReference type="Proteomes" id="UP001211907">
    <property type="component" value="Unassembled WGS sequence"/>
</dbReference>
<dbReference type="InterPro" id="IPR010997">
    <property type="entry name" value="HRDC-like_sf"/>
</dbReference>
<dbReference type="PANTHER" id="PTHR12124">
    <property type="entry name" value="POLYMYOSITIS/SCLERODERMA AUTOANTIGEN-RELATED"/>
    <property type="match status" value="1"/>
</dbReference>
<dbReference type="GO" id="GO:0071038">
    <property type="term" value="P:TRAMP-dependent tRNA surveillance pathway"/>
    <property type="evidence" value="ECO:0007669"/>
    <property type="project" value="TreeGrafter"/>
</dbReference>
<name>A0AAD5SRT2_9FUNG</name>
<keyword evidence="5" id="KW-0271">Exosome</keyword>
<evidence type="ECO:0000256" key="5">
    <source>
        <dbReference type="ARBA" id="ARBA00022835"/>
    </source>
</evidence>
<gene>
    <name evidence="11" type="primary">RRP6</name>
    <name evidence="11" type="ORF">HK100_006440</name>
</gene>
<dbReference type="Pfam" id="PF08066">
    <property type="entry name" value="PMC2NT"/>
    <property type="match status" value="1"/>
</dbReference>
<dbReference type="SMART" id="SM00341">
    <property type="entry name" value="HRDC"/>
    <property type="match status" value="1"/>
</dbReference>
<comment type="similarity">
    <text evidence="8">Belongs to the exosome component 10/RRP6 family.</text>
</comment>
<dbReference type="CDD" id="cd06147">
    <property type="entry name" value="Rrp6p_like_exo"/>
    <property type="match status" value="1"/>
</dbReference>
<evidence type="ECO:0000256" key="6">
    <source>
        <dbReference type="ARBA" id="ARBA00022839"/>
    </source>
</evidence>
<dbReference type="GO" id="GO:0071037">
    <property type="term" value="P:nuclear polyadenylation-dependent snRNA catabolic process"/>
    <property type="evidence" value="ECO:0007669"/>
    <property type="project" value="TreeGrafter"/>
</dbReference>
<evidence type="ECO:0000256" key="2">
    <source>
        <dbReference type="ARBA" id="ARBA00022552"/>
    </source>
</evidence>
<dbReference type="GO" id="GO:0071035">
    <property type="term" value="P:nuclear polyadenylation-dependent rRNA catabolic process"/>
    <property type="evidence" value="ECO:0007669"/>
    <property type="project" value="TreeGrafter"/>
</dbReference>
<keyword evidence="6" id="KW-0269">Exonuclease</keyword>
<evidence type="ECO:0000256" key="1">
    <source>
        <dbReference type="ARBA" id="ARBA00004123"/>
    </source>
</evidence>
<dbReference type="InterPro" id="IPR012588">
    <property type="entry name" value="Exosome-assoc_fac_Rrp6_N"/>
</dbReference>
<dbReference type="GO" id="GO:0000467">
    <property type="term" value="P:exonucleolytic trimming to generate mature 3'-end of 5.8S rRNA from tricistronic rRNA transcript (SSU-rRNA, 5.8S rRNA, LSU-rRNA)"/>
    <property type="evidence" value="ECO:0007669"/>
    <property type="project" value="InterPro"/>
</dbReference>
<dbReference type="FunFam" id="1.10.150.80:FF:000001">
    <property type="entry name" value="Putative exosome component 10"/>
    <property type="match status" value="1"/>
</dbReference>
<dbReference type="GO" id="GO:0000175">
    <property type="term" value="F:3'-5'-RNA exonuclease activity"/>
    <property type="evidence" value="ECO:0007669"/>
    <property type="project" value="InterPro"/>
</dbReference>
<dbReference type="InterPro" id="IPR012337">
    <property type="entry name" value="RNaseH-like_sf"/>
</dbReference>
<dbReference type="InterPro" id="IPR002562">
    <property type="entry name" value="3'-5'_exonuclease_dom"/>
</dbReference>
<keyword evidence="3" id="KW-0540">Nuclease</keyword>
<dbReference type="GO" id="GO:0071036">
    <property type="term" value="P:nuclear polyadenylation-dependent snoRNA catabolic process"/>
    <property type="evidence" value="ECO:0007669"/>
    <property type="project" value="TreeGrafter"/>
</dbReference>
<comment type="caution">
    <text evidence="11">The sequence shown here is derived from an EMBL/GenBank/DDBJ whole genome shotgun (WGS) entry which is preliminary data.</text>
</comment>
<dbReference type="AlphaFoldDB" id="A0AAD5SRT2"/>
<dbReference type="FunFam" id="3.30.420.10:FF:000059">
    <property type="entry name" value="Exosome complex exonuclease Rrp6"/>
    <property type="match status" value="1"/>
</dbReference>
<dbReference type="GO" id="GO:0000176">
    <property type="term" value="C:nuclear exosome (RNase complex)"/>
    <property type="evidence" value="ECO:0007669"/>
    <property type="project" value="InterPro"/>
</dbReference>
<keyword evidence="7" id="KW-0539">Nucleus</keyword>
<keyword evidence="12" id="KW-1185">Reference proteome</keyword>
<dbReference type="GO" id="GO:0071040">
    <property type="term" value="P:nuclear polyadenylation-dependent antisense transcript catabolic process"/>
    <property type="evidence" value="ECO:0007669"/>
    <property type="project" value="TreeGrafter"/>
</dbReference>
<feature type="region of interest" description="Disordered" evidence="9">
    <location>
        <begin position="1"/>
        <end position="27"/>
    </location>
</feature>
<proteinExistence type="inferred from homology"/>
<evidence type="ECO:0000259" key="10">
    <source>
        <dbReference type="PROSITE" id="PS50967"/>
    </source>
</evidence>
<keyword evidence="4" id="KW-0378">Hydrolase</keyword>
<evidence type="ECO:0000256" key="4">
    <source>
        <dbReference type="ARBA" id="ARBA00022801"/>
    </source>
</evidence>
<evidence type="ECO:0000256" key="3">
    <source>
        <dbReference type="ARBA" id="ARBA00022722"/>
    </source>
</evidence>
<dbReference type="PROSITE" id="PS50967">
    <property type="entry name" value="HRDC"/>
    <property type="match status" value="1"/>
</dbReference>
<dbReference type="Pfam" id="PF01612">
    <property type="entry name" value="DNA_pol_A_exo1"/>
    <property type="match status" value="1"/>
</dbReference>
<organism evidence="11 12">
    <name type="scientific">Physocladia obscura</name>
    <dbReference type="NCBI Taxonomy" id="109957"/>
    <lineage>
        <taxon>Eukaryota</taxon>
        <taxon>Fungi</taxon>
        <taxon>Fungi incertae sedis</taxon>
        <taxon>Chytridiomycota</taxon>
        <taxon>Chytridiomycota incertae sedis</taxon>
        <taxon>Chytridiomycetes</taxon>
        <taxon>Chytridiales</taxon>
        <taxon>Chytriomycetaceae</taxon>
        <taxon>Physocladia</taxon>
    </lineage>
</organism>
<protein>
    <submittedName>
        <fullName evidence="11">Exosome nuclease subunit</fullName>
    </submittedName>
</protein>
<dbReference type="GO" id="GO:0005730">
    <property type="term" value="C:nucleolus"/>
    <property type="evidence" value="ECO:0007669"/>
    <property type="project" value="TreeGrafter"/>
</dbReference>
<dbReference type="SUPFAM" id="SSF47819">
    <property type="entry name" value="HRDC-like"/>
    <property type="match status" value="1"/>
</dbReference>
<dbReference type="InterPro" id="IPR002121">
    <property type="entry name" value="HRDC_dom"/>
</dbReference>
<evidence type="ECO:0000256" key="8">
    <source>
        <dbReference type="ARBA" id="ARBA00043957"/>
    </source>
</evidence>
<sequence>MENSKKRSANTETAEFESGLGTESKTGDKAGLGAEVLSKVASAVAGSGFLATKELGFHLATSTAAAAAVGGAGEKLRALLNRTLGHVTAAPGKASFFAAPDDVVVRFDAAVDAVDCLLERADNFMDTASANSAAARKARLSLGNTSNSNPSTPSFPPALSAFDSPASSTKRAVLRPQLSFADIVDNSPASPWIRKLSTKHNAIVPLSESLAITVHPYLHEITELGFPEKVWTHRPEILYSSLDETPFTFVDSVAQFDTMLAILLTVDEIAIDLEHHDYRSFQGFTCLIQISTRHEDFIVDALVLRSHLPQLNIVLSNPNVIKVLHGAESDIIWLQRDFGCYIVGLFDTYHASHVLELEGHGLAFLLKWYCGVETNKKFQLADWRIRPISKEMIKYARIDTHYLLYIYDRMRNEVLDKDLDSKQFLRVVLDRSKETSLRVYEKEVYDSENGEGYNGWSPILRKSSISLTPIQTSIFKALHAWRDRTARVEDESVRYVCPNHILLQIAVALPTDLKTLSEACHPIMPNLIKVYAQEVLLVAERARVAAVETVHAKEVEALAVISRGKDVGNSISNAVVSHLRFNDGPADVVASVSSGLAKKRHDVVASGAARSTPFVYQKIVTNIIVKVKEDGIKFATFMAVDKNGRGLEKAEAIRASLYLIPPTFAKKRLGADEIDSEDAGPSPKKLALAQQPPKKPAVTKDTVVAVSKSKTAPVSASQAIKIANEDAELLNENKLKSEKKTIPALPGDAYTYPTDGGVFAANEQEGGSKGTEKEFKKVFNPYGVTNTAVDGYKGHNSGQKRNKK</sequence>
<feature type="compositionally biased region" description="Low complexity" evidence="9">
    <location>
        <begin position="142"/>
        <end position="152"/>
    </location>
</feature>
<dbReference type="InterPro" id="IPR036397">
    <property type="entry name" value="RNaseH_sf"/>
</dbReference>
<accession>A0AAD5SRT2</accession>
<dbReference type="InterPro" id="IPR049559">
    <property type="entry name" value="Rrp6p-like_exo"/>
</dbReference>
<evidence type="ECO:0000256" key="7">
    <source>
        <dbReference type="ARBA" id="ARBA00023242"/>
    </source>
</evidence>
<evidence type="ECO:0000313" key="12">
    <source>
        <dbReference type="Proteomes" id="UP001211907"/>
    </source>
</evidence>
<keyword evidence="2" id="KW-0698">rRNA processing</keyword>
<dbReference type="Gene3D" id="1.10.150.80">
    <property type="entry name" value="HRDC domain"/>
    <property type="match status" value="1"/>
</dbReference>
<dbReference type="GO" id="GO:0071051">
    <property type="term" value="P:poly(A)-dependent snoRNA 3'-end processing"/>
    <property type="evidence" value="ECO:0007669"/>
    <property type="project" value="TreeGrafter"/>
</dbReference>